<keyword evidence="3 5" id="KW-0863">Zinc-finger</keyword>
<dbReference type="GO" id="GO:0016020">
    <property type="term" value="C:membrane"/>
    <property type="evidence" value="ECO:0007669"/>
    <property type="project" value="TreeGrafter"/>
</dbReference>
<dbReference type="GO" id="GO:0005737">
    <property type="term" value="C:cytoplasm"/>
    <property type="evidence" value="ECO:0007669"/>
    <property type="project" value="TreeGrafter"/>
</dbReference>
<dbReference type="GO" id="GO:0005096">
    <property type="term" value="F:GTPase activator activity"/>
    <property type="evidence" value="ECO:0007669"/>
    <property type="project" value="InterPro"/>
</dbReference>
<dbReference type="CDD" id="cd08838">
    <property type="entry name" value="ArfGap_AGFG"/>
    <property type="match status" value="1"/>
</dbReference>
<evidence type="ECO:0000256" key="2">
    <source>
        <dbReference type="ARBA" id="ARBA00022737"/>
    </source>
</evidence>
<protein>
    <submittedName>
        <fullName evidence="8">Arf-GAP domain-containing protein</fullName>
    </submittedName>
</protein>
<name>A0A0N5CHY3_STREA</name>
<dbReference type="InterPro" id="IPR052248">
    <property type="entry name" value="Arf-GAP_FG-repeat_protein"/>
</dbReference>
<dbReference type="SMART" id="SM00105">
    <property type="entry name" value="ArfGap"/>
    <property type="match status" value="1"/>
</dbReference>
<keyword evidence="7" id="KW-1185">Reference proteome</keyword>
<dbReference type="AlphaFoldDB" id="A0A0N5CHY3"/>
<evidence type="ECO:0000256" key="1">
    <source>
        <dbReference type="ARBA" id="ARBA00022723"/>
    </source>
</evidence>
<dbReference type="PRINTS" id="PR00405">
    <property type="entry name" value="REVINTRACTNG"/>
</dbReference>
<dbReference type="WBParaSite" id="SPAL_0001744500.1">
    <property type="protein sequence ID" value="SPAL_0001744500.1"/>
    <property type="gene ID" value="SPAL_0001744500"/>
</dbReference>
<dbReference type="Gene3D" id="1.10.220.150">
    <property type="entry name" value="Arf GTPase activating protein"/>
    <property type="match status" value="1"/>
</dbReference>
<dbReference type="Proteomes" id="UP000046392">
    <property type="component" value="Unplaced"/>
</dbReference>
<dbReference type="Pfam" id="PF01412">
    <property type="entry name" value="ArfGap"/>
    <property type="match status" value="1"/>
</dbReference>
<evidence type="ECO:0000256" key="5">
    <source>
        <dbReference type="PROSITE-ProRule" id="PRU00288"/>
    </source>
</evidence>
<reference evidence="8" key="1">
    <citation type="submission" date="2017-02" db="UniProtKB">
        <authorList>
            <consortium name="WormBaseParasite"/>
        </authorList>
    </citation>
    <scope>IDENTIFICATION</scope>
</reference>
<keyword evidence="4" id="KW-0862">Zinc</keyword>
<evidence type="ECO:0000313" key="7">
    <source>
        <dbReference type="Proteomes" id="UP000046392"/>
    </source>
</evidence>
<evidence type="ECO:0000256" key="3">
    <source>
        <dbReference type="ARBA" id="ARBA00022771"/>
    </source>
</evidence>
<keyword evidence="1" id="KW-0479">Metal-binding</keyword>
<dbReference type="InterPro" id="IPR001164">
    <property type="entry name" value="ArfGAP_dom"/>
</dbReference>
<evidence type="ECO:0000313" key="8">
    <source>
        <dbReference type="WBParaSite" id="SPAL_0001744500.1"/>
    </source>
</evidence>
<organism evidence="7 8">
    <name type="scientific">Strongyloides papillosus</name>
    <name type="common">Intestinal threadworm</name>
    <dbReference type="NCBI Taxonomy" id="174720"/>
    <lineage>
        <taxon>Eukaryota</taxon>
        <taxon>Metazoa</taxon>
        <taxon>Ecdysozoa</taxon>
        <taxon>Nematoda</taxon>
        <taxon>Chromadorea</taxon>
        <taxon>Rhabditida</taxon>
        <taxon>Tylenchina</taxon>
        <taxon>Panagrolaimomorpha</taxon>
        <taxon>Strongyloidoidea</taxon>
        <taxon>Strongyloididae</taxon>
        <taxon>Strongyloides</taxon>
    </lineage>
</organism>
<feature type="domain" description="Arf-GAP" evidence="6">
    <location>
        <begin position="25"/>
        <end position="107"/>
    </location>
</feature>
<dbReference type="InterPro" id="IPR037278">
    <property type="entry name" value="ARFGAP/RecO"/>
</dbReference>
<keyword evidence="2" id="KW-0677">Repeat</keyword>
<proteinExistence type="predicted"/>
<dbReference type="STRING" id="174720.A0A0N5CHY3"/>
<accession>A0A0N5CHY3</accession>
<dbReference type="PANTHER" id="PTHR46134">
    <property type="entry name" value="DRONGO, ISOFORM F"/>
    <property type="match status" value="1"/>
</dbReference>
<dbReference type="InterPro" id="IPR038508">
    <property type="entry name" value="ArfGAP_dom_sf"/>
</dbReference>
<dbReference type="SUPFAM" id="SSF57863">
    <property type="entry name" value="ArfGap/RecO-like zinc finger"/>
    <property type="match status" value="1"/>
</dbReference>
<dbReference type="PANTHER" id="PTHR46134:SF3">
    <property type="entry name" value="ARFGAP WITH FG REPEATS 1"/>
    <property type="match status" value="1"/>
</dbReference>
<evidence type="ECO:0000256" key="4">
    <source>
        <dbReference type="ARBA" id="ARBA00022833"/>
    </source>
</evidence>
<sequence length="473" mass="54389">MNEYRYKGYYEQQKYIMEKKRYEEEELSKAVRELAKIYANKFCSECGQRGPTYVNVTQGSFCCMNCSGLLRGLTPPHRVKSISMSTFTNSEVDLLRKRGNEWNKDIYLALFKGTKPFKQPIDLQNLKDHLILKYEKRMWYSAPKCSTVIIGAKELFAIPKSGSCFAGFTNSSNGVREVIPKIMKNNDFYVCMTKNSTNNISPLNYSRVKQNINLKENESKIKKDKEAIFDNFDNIFGPPEPVKEMKLINHSNSMFDFPTASTNQYDWPCTFEETKNESSKSQLFDPFSTTSIEKSNTHQNNSSIISQTLFTFPDFYQNSLTSNKPNDSFSNTIYKDIKNPTTPLQCGSYELKYTSPFTTKVSLDNTANTSKDDIEQCQNKINHPNPFLNPIIKSKLESDSEKHVYSNPFENISNCLTLTNNPFISQSQPSSLEKEPSNNLSFESFFTSTITNSHHHSEMILNEREKHICDIFS</sequence>
<dbReference type="PROSITE" id="PS50115">
    <property type="entry name" value="ARFGAP"/>
    <property type="match status" value="1"/>
</dbReference>
<dbReference type="GO" id="GO:0008270">
    <property type="term" value="F:zinc ion binding"/>
    <property type="evidence" value="ECO:0007669"/>
    <property type="project" value="UniProtKB-KW"/>
</dbReference>
<evidence type="ECO:0000259" key="6">
    <source>
        <dbReference type="PROSITE" id="PS50115"/>
    </source>
</evidence>